<gene>
    <name evidence="1" type="ORF">NCAST_06_00370</name>
</gene>
<dbReference type="eggNOG" id="COG4823">
    <property type="taxonomic scope" value="Bacteria"/>
</dbReference>
<evidence type="ECO:0000313" key="1">
    <source>
        <dbReference type="EMBL" id="GAD82119.1"/>
    </source>
</evidence>
<dbReference type="Proteomes" id="UP000017048">
    <property type="component" value="Unassembled WGS sequence"/>
</dbReference>
<keyword evidence="2" id="KW-1185">Reference proteome</keyword>
<dbReference type="Pfam" id="PF07751">
    <property type="entry name" value="Abi_2"/>
    <property type="match status" value="1"/>
</dbReference>
<dbReference type="AlphaFoldDB" id="U5EAE1"/>
<comment type="caution">
    <text evidence="1">The sequence shown here is derived from an EMBL/GenBank/DDBJ whole genome shotgun (WGS) entry which is preliminary data.</text>
</comment>
<evidence type="ECO:0000313" key="2">
    <source>
        <dbReference type="Proteomes" id="UP000017048"/>
    </source>
</evidence>
<reference evidence="1 2" key="1">
    <citation type="journal article" date="2014" name="BMC Genomics">
        <title>Genome based analysis of type-I polyketide synthase and nonribosomal peptide synthetase gene clusters in seven strains of five representative Nocardia species.</title>
        <authorList>
            <person name="Komaki H."/>
            <person name="Ichikawa N."/>
            <person name="Hosoyama A."/>
            <person name="Takahashi-Nakaguchi A."/>
            <person name="Matsuzawa T."/>
            <person name="Suzuki K."/>
            <person name="Fujita N."/>
            <person name="Gonoi T."/>
        </authorList>
    </citation>
    <scope>NUCLEOTIDE SEQUENCE [LARGE SCALE GENOMIC DNA]</scope>
    <source>
        <strain evidence="1 2">NBRC 15531</strain>
    </source>
</reference>
<name>U5EAE1_NOCAS</name>
<proteinExistence type="predicted"/>
<sequence length="437" mass="48618">MSGYWYIFREHAADYGPIREHDALRGDFFVDGTTFDQVVDLYEFDRRLRLIVLDGIERVEVALRMRLGYVLGETGAFAHLDPAALEPSFTGFDEHRPIESRSHWLGSEHVKWLSRVRAEEDRSREDFVAHFKARYGLPLPIWVVTELLTFGSLVTLVRGTKRLQKNSIAELFGVFDADCDGDGAALVSWIANLAYVRNICAHHGRLWNRNMVEQLGRLDGVPDLAHAAGPAPKSRIYSSLAVLAFLTAQLDPASTWRRQAFELVTVDFRKLGLPDSHLGCPKGWAAEALWSPSYVPPADPLSKEQRDTLRHFECMSTAEVGLVVDTSDVPKRRASAVRYLRSRDELIGLRVGGTYRFPSFQLDVDGGQVHPVVRRINVVLKANARPWEAAGWWITANPGIGGAMPVALVRSPDASLIAAAEIVDSTGMRTTAGAFLS</sequence>
<protein>
    <recommendedName>
        <fullName evidence="3">Abi family protein</fullName>
    </recommendedName>
</protein>
<evidence type="ECO:0008006" key="3">
    <source>
        <dbReference type="Google" id="ProtNLM"/>
    </source>
</evidence>
<organism evidence="1 2">
    <name type="scientific">Nocardia asteroides NBRC 15531</name>
    <dbReference type="NCBI Taxonomy" id="1110697"/>
    <lineage>
        <taxon>Bacteria</taxon>
        <taxon>Bacillati</taxon>
        <taxon>Actinomycetota</taxon>
        <taxon>Actinomycetes</taxon>
        <taxon>Mycobacteriales</taxon>
        <taxon>Nocardiaceae</taxon>
        <taxon>Nocardia</taxon>
    </lineage>
</organism>
<accession>U5EAE1</accession>
<dbReference type="EMBL" id="BAFO02000006">
    <property type="protein sequence ID" value="GAD82119.1"/>
    <property type="molecule type" value="Genomic_DNA"/>
</dbReference>
<dbReference type="InterPro" id="IPR011664">
    <property type="entry name" value="Abi_system_AbiD/AbiF-like"/>
</dbReference>